<protein>
    <submittedName>
        <fullName evidence="3">Uncharacterized protein</fullName>
    </submittedName>
</protein>
<organism evidence="3 4">
    <name type="scientific">Euplotes crassus</name>
    <dbReference type="NCBI Taxonomy" id="5936"/>
    <lineage>
        <taxon>Eukaryota</taxon>
        <taxon>Sar</taxon>
        <taxon>Alveolata</taxon>
        <taxon>Ciliophora</taxon>
        <taxon>Intramacronucleata</taxon>
        <taxon>Spirotrichea</taxon>
        <taxon>Hypotrichia</taxon>
        <taxon>Euplotida</taxon>
        <taxon>Euplotidae</taxon>
        <taxon>Moneuplotes</taxon>
    </lineage>
</organism>
<evidence type="ECO:0000256" key="1">
    <source>
        <dbReference type="SAM" id="Phobius"/>
    </source>
</evidence>
<sequence length="318" mass="36167">MKLFVFLGLLSVALGFTWVKTSRESVRCLQREDRKLCAYGLNPEAWRVCCDFEDEFELCGNKNGAICSDELEKLGEKEGYALAIPSEECKTTQFTVKGKGADAISINISYVPPDLVCVLQVKNRGSYSSSLRIIEDEYTNIDAFVYETNLHNEFLEKRGDFSSSETVSPVGDLRDFHTWYDNTSVVVVLAKNKSKGHGVFKALIHPLPAPEEDIEHIHDYVKEQRFYRTMFFLGLGAFMFLICVAPLLCPDGKRRKSERLLDNAEKVRYCGPNNRQVQNYIFPQQQLLEKVDDEIQKPNLIGTNELGECGYKMISPQT</sequence>
<dbReference type="EMBL" id="CAMPGE010015561">
    <property type="protein sequence ID" value="CAI2374173.1"/>
    <property type="molecule type" value="Genomic_DNA"/>
</dbReference>
<keyword evidence="1" id="KW-0472">Membrane</keyword>
<dbReference type="AlphaFoldDB" id="A0AAD1XK70"/>
<reference evidence="3" key="1">
    <citation type="submission" date="2023-07" db="EMBL/GenBank/DDBJ databases">
        <authorList>
            <consortium name="AG Swart"/>
            <person name="Singh M."/>
            <person name="Singh A."/>
            <person name="Seah K."/>
            <person name="Emmerich C."/>
        </authorList>
    </citation>
    <scope>NUCLEOTIDE SEQUENCE</scope>
    <source>
        <strain evidence="3">DP1</strain>
    </source>
</reference>
<feature type="transmembrane region" description="Helical" evidence="1">
    <location>
        <begin position="230"/>
        <end position="249"/>
    </location>
</feature>
<keyword evidence="1" id="KW-0812">Transmembrane</keyword>
<comment type="caution">
    <text evidence="3">The sequence shown here is derived from an EMBL/GenBank/DDBJ whole genome shotgun (WGS) entry which is preliminary data.</text>
</comment>
<evidence type="ECO:0000256" key="2">
    <source>
        <dbReference type="SAM" id="SignalP"/>
    </source>
</evidence>
<keyword evidence="2" id="KW-0732">Signal</keyword>
<evidence type="ECO:0000313" key="3">
    <source>
        <dbReference type="EMBL" id="CAI2374173.1"/>
    </source>
</evidence>
<dbReference type="Proteomes" id="UP001295684">
    <property type="component" value="Unassembled WGS sequence"/>
</dbReference>
<evidence type="ECO:0000313" key="4">
    <source>
        <dbReference type="Proteomes" id="UP001295684"/>
    </source>
</evidence>
<proteinExistence type="predicted"/>
<keyword evidence="4" id="KW-1185">Reference proteome</keyword>
<feature type="chain" id="PRO_5041912886" evidence="2">
    <location>
        <begin position="16"/>
        <end position="318"/>
    </location>
</feature>
<keyword evidence="1" id="KW-1133">Transmembrane helix</keyword>
<gene>
    <name evidence="3" type="ORF">ECRASSUSDP1_LOCUS15525</name>
</gene>
<feature type="signal peptide" evidence="2">
    <location>
        <begin position="1"/>
        <end position="15"/>
    </location>
</feature>
<name>A0AAD1XK70_EUPCR</name>
<accession>A0AAD1XK70</accession>